<dbReference type="AlphaFoldDB" id="A0A5J6MRS9"/>
<dbReference type="KEGG" id="htq:FRZ44_46780"/>
<dbReference type="InterPro" id="IPR029058">
    <property type="entry name" value="AB_hydrolase_fold"/>
</dbReference>
<dbReference type="RefSeq" id="WP_225308414.1">
    <property type="nucleotide sequence ID" value="NZ_CP042906.1"/>
</dbReference>
<reference evidence="2 3" key="1">
    <citation type="submission" date="2019-08" db="EMBL/GenBank/DDBJ databases">
        <title>Hyperibacter terrae gen. nov., sp. nov. and Hyperibacter viscosus sp. nov., two new members in the family Rhodospirillaceae isolated from the rhizosphere of Hypericum perforatum.</title>
        <authorList>
            <person name="Noviana Z."/>
        </authorList>
    </citation>
    <scope>NUCLEOTIDE SEQUENCE [LARGE SCALE GENOMIC DNA]</scope>
    <source>
        <strain evidence="2 3">R5913</strain>
    </source>
</reference>
<dbReference type="Proteomes" id="UP000326202">
    <property type="component" value="Chromosome"/>
</dbReference>
<dbReference type="Gene3D" id="3.40.50.1820">
    <property type="entry name" value="alpha/beta hydrolase"/>
    <property type="match status" value="1"/>
</dbReference>
<feature type="domain" description="AB hydrolase-1" evidence="1">
    <location>
        <begin position="85"/>
        <end position="350"/>
    </location>
</feature>
<keyword evidence="2" id="KW-0378">Hydrolase</keyword>
<dbReference type="EMBL" id="CP042906">
    <property type="protein sequence ID" value="QEX19365.1"/>
    <property type="molecule type" value="Genomic_DNA"/>
</dbReference>
<evidence type="ECO:0000313" key="2">
    <source>
        <dbReference type="EMBL" id="QEX19365.1"/>
    </source>
</evidence>
<dbReference type="GO" id="GO:0016787">
    <property type="term" value="F:hydrolase activity"/>
    <property type="evidence" value="ECO:0007669"/>
    <property type="project" value="UniProtKB-KW"/>
</dbReference>
<accession>A0A5J6MRS9</accession>
<evidence type="ECO:0000313" key="3">
    <source>
        <dbReference type="Proteomes" id="UP000326202"/>
    </source>
</evidence>
<dbReference type="Pfam" id="PF00561">
    <property type="entry name" value="Abhydrolase_1"/>
    <property type="match status" value="1"/>
</dbReference>
<sequence>MPENLAPLGLDLAKLDPDDFAAALERETVARLDRLAAGIVAYRTFPARRQVAEPPVAWREGTTRLLKFAAAKDKAKSGEGAVHRPALLVVPSLINRAYVLDLDEDRSLMRFLAGEGFTAYLLDWDAPGPAERRFDLTDYIAGRLSRALDAVAEREPDRPIVMLGYCMGGLLALAAAQTRQRDLAGLVLMATPWDFHAEHPEQGKLIGAMAAALEPTLAQLGEMPVDALQALFAGVDPFQIVRKFLAFAELDPESDKAKLFVALEDWLNDGVPLAAPVARECMTGWYGENSPATLRWVVAGEIVDPAKVHLPSLVVIPDQDRIVPPASALALAKALPGAERLTPAAGHIGMVVGGSAKLKLWHPLAAWMARRGN</sequence>
<dbReference type="InterPro" id="IPR051321">
    <property type="entry name" value="PHA/PHB_synthase"/>
</dbReference>
<evidence type="ECO:0000259" key="1">
    <source>
        <dbReference type="Pfam" id="PF00561"/>
    </source>
</evidence>
<dbReference type="InterPro" id="IPR000073">
    <property type="entry name" value="AB_hydrolase_1"/>
</dbReference>
<keyword evidence="3" id="KW-1185">Reference proteome</keyword>
<dbReference type="PANTHER" id="PTHR36837">
    <property type="entry name" value="POLY(3-HYDROXYALKANOATE) POLYMERASE SUBUNIT PHAC"/>
    <property type="match status" value="1"/>
</dbReference>
<dbReference type="PANTHER" id="PTHR36837:SF4">
    <property type="entry name" value="BLR0908 PROTEIN"/>
    <property type="match status" value="1"/>
</dbReference>
<protein>
    <submittedName>
        <fullName evidence="2">Alpha/beta hydrolase</fullName>
    </submittedName>
</protein>
<name>A0A5J6MRS9_9PROT</name>
<organism evidence="2 3">
    <name type="scientific">Hypericibacter terrae</name>
    <dbReference type="NCBI Taxonomy" id="2602015"/>
    <lineage>
        <taxon>Bacteria</taxon>
        <taxon>Pseudomonadati</taxon>
        <taxon>Pseudomonadota</taxon>
        <taxon>Alphaproteobacteria</taxon>
        <taxon>Rhodospirillales</taxon>
        <taxon>Dongiaceae</taxon>
        <taxon>Hypericibacter</taxon>
    </lineage>
</organism>
<dbReference type="SUPFAM" id="SSF53474">
    <property type="entry name" value="alpha/beta-Hydrolases"/>
    <property type="match status" value="1"/>
</dbReference>
<proteinExistence type="predicted"/>
<gene>
    <name evidence="2" type="ORF">FRZ44_46780</name>
</gene>